<dbReference type="EMBL" id="MHIA01000004">
    <property type="protein sequence ID" value="OGY42917.1"/>
    <property type="molecule type" value="Genomic_DNA"/>
</dbReference>
<evidence type="ECO:0000313" key="1">
    <source>
        <dbReference type="EMBL" id="OGY42917.1"/>
    </source>
</evidence>
<evidence type="ECO:0000313" key="2">
    <source>
        <dbReference type="Proteomes" id="UP000176260"/>
    </source>
</evidence>
<gene>
    <name evidence="1" type="ORF">A2Y67_03555</name>
</gene>
<dbReference type="Proteomes" id="UP000176260">
    <property type="component" value="Unassembled WGS sequence"/>
</dbReference>
<accession>A0A1G1XUF1</accession>
<name>A0A1G1XUF1_9BACT</name>
<sequence length="116" mass="13502">MPEETKNDEILEAINAYADHNKKQLDSIRTDIQQFRSVTEKRFDSVETDIKQIKSVMVTKDYLDEKLADFRGDLVVLTRKEDKKVMALVDVLKQRKLIDDADVKKIMAMEPFPQSL</sequence>
<dbReference type="AlphaFoldDB" id="A0A1G1XUF1"/>
<proteinExistence type="predicted"/>
<comment type="caution">
    <text evidence="1">The sequence shown here is derived from an EMBL/GenBank/DDBJ whole genome shotgun (WGS) entry which is preliminary data.</text>
</comment>
<protein>
    <submittedName>
        <fullName evidence="1">Uncharacterized protein</fullName>
    </submittedName>
</protein>
<reference evidence="1 2" key="1">
    <citation type="journal article" date="2016" name="Nat. Commun.">
        <title>Thousands of microbial genomes shed light on interconnected biogeochemical processes in an aquifer system.</title>
        <authorList>
            <person name="Anantharaman K."/>
            <person name="Brown C.T."/>
            <person name="Hug L.A."/>
            <person name="Sharon I."/>
            <person name="Castelle C.J."/>
            <person name="Probst A.J."/>
            <person name="Thomas B.C."/>
            <person name="Singh A."/>
            <person name="Wilkins M.J."/>
            <person name="Karaoz U."/>
            <person name="Brodie E.L."/>
            <person name="Williams K.H."/>
            <person name="Hubbard S.S."/>
            <person name="Banfield J.F."/>
        </authorList>
    </citation>
    <scope>NUCLEOTIDE SEQUENCE [LARGE SCALE GENOMIC DNA]</scope>
</reference>
<organism evidence="1 2">
    <name type="scientific">Candidatus Buchananbacteria bacterium RBG_13_39_9</name>
    <dbReference type="NCBI Taxonomy" id="1797531"/>
    <lineage>
        <taxon>Bacteria</taxon>
        <taxon>Candidatus Buchananiibacteriota</taxon>
    </lineage>
</organism>